<dbReference type="GO" id="GO:0016491">
    <property type="term" value="F:oxidoreductase activity"/>
    <property type="evidence" value="ECO:0007669"/>
    <property type="project" value="UniProtKB-KW"/>
</dbReference>
<protein>
    <submittedName>
        <fullName evidence="3">Short-chain dehydrogenase</fullName>
    </submittedName>
</protein>
<dbReference type="InterPro" id="IPR002347">
    <property type="entry name" value="SDR_fam"/>
</dbReference>
<proteinExistence type="inferred from homology"/>
<dbReference type="EMBL" id="CP018221">
    <property type="protein sequence ID" value="API58345.1"/>
    <property type="molecule type" value="Genomic_DNA"/>
</dbReference>
<evidence type="ECO:0000313" key="3">
    <source>
        <dbReference type="EMBL" id="API58345.1"/>
    </source>
</evidence>
<dbReference type="SUPFAM" id="SSF51735">
    <property type="entry name" value="NAD(P)-binding Rossmann-fold domains"/>
    <property type="match status" value="1"/>
</dbReference>
<dbReference type="InterPro" id="IPR036291">
    <property type="entry name" value="NAD(P)-bd_dom_sf"/>
</dbReference>
<dbReference type="Pfam" id="PF00106">
    <property type="entry name" value="adh_short"/>
    <property type="match status" value="1"/>
</dbReference>
<dbReference type="PRINTS" id="PR00081">
    <property type="entry name" value="GDHRDH"/>
</dbReference>
<evidence type="ECO:0000256" key="1">
    <source>
        <dbReference type="ARBA" id="ARBA00006484"/>
    </source>
</evidence>
<dbReference type="PANTHER" id="PTHR43639:SF1">
    <property type="entry name" value="SHORT-CHAIN DEHYDROGENASE_REDUCTASE FAMILY PROTEIN"/>
    <property type="match status" value="1"/>
</dbReference>
<dbReference type="Gene3D" id="3.40.50.720">
    <property type="entry name" value="NAD(P)-binding Rossmann-like Domain"/>
    <property type="match status" value="1"/>
</dbReference>
<evidence type="ECO:0000313" key="4">
    <source>
        <dbReference type="Proteomes" id="UP000182063"/>
    </source>
</evidence>
<dbReference type="OrthoDB" id="9786360at2"/>
<keyword evidence="2" id="KW-0560">Oxidoreductase</keyword>
<dbReference type="STRING" id="1921510.BSL82_02665"/>
<evidence type="ECO:0000256" key="2">
    <source>
        <dbReference type="ARBA" id="ARBA00023002"/>
    </source>
</evidence>
<accession>A0A1L3ZRU7</accession>
<gene>
    <name evidence="3" type="ORF">BSL82_02665</name>
</gene>
<dbReference type="Proteomes" id="UP000182063">
    <property type="component" value="Chromosome"/>
</dbReference>
<keyword evidence="4" id="KW-1185">Reference proteome</keyword>
<dbReference type="PANTHER" id="PTHR43639">
    <property type="entry name" value="OXIDOREDUCTASE, SHORT-CHAIN DEHYDROGENASE/REDUCTASE FAMILY (AFU_ORTHOLOGUE AFUA_5G02870)"/>
    <property type="match status" value="1"/>
</dbReference>
<name>A0A1L3ZRU7_9SPHN</name>
<organism evidence="3 4">
    <name type="scientific">Tardibacter chloracetimidivorans</name>
    <dbReference type="NCBI Taxonomy" id="1921510"/>
    <lineage>
        <taxon>Bacteria</taxon>
        <taxon>Pseudomonadati</taxon>
        <taxon>Pseudomonadota</taxon>
        <taxon>Alphaproteobacteria</taxon>
        <taxon>Sphingomonadales</taxon>
        <taxon>Sphingomonadaceae</taxon>
        <taxon>Tardibacter</taxon>
    </lineage>
</organism>
<dbReference type="AlphaFoldDB" id="A0A1L3ZRU7"/>
<dbReference type="RefSeq" id="WP_072595918.1">
    <property type="nucleotide sequence ID" value="NZ_CP018221.1"/>
</dbReference>
<comment type="similarity">
    <text evidence="1">Belongs to the short-chain dehydrogenases/reductases (SDR) family.</text>
</comment>
<sequence>MTPEFGSPRTAIVTGGARRIGEAFTRALAEDGWHVLIHCSKSVKEAEALAAELANARVVSADLAATDCADRIFSALDGLPPPGLLVNNASRFVYDDLDGFSAADWSAHMDVNARAPALLTQAFARAVPEGRGGLIVNVADAKLAFPNPDFFTYTLSKMALAGLAELSARVLAPRKIRVCGIAPAVTLVSGAQSPENFEAMHERNALGRGITPGDLVGALRYIIASPGLTGQSIVLDGGQHFLGLQRDVQFLNGE</sequence>
<dbReference type="KEGG" id="sphj:BSL82_02665"/>
<reference evidence="4" key="1">
    <citation type="submission" date="2016-11" db="EMBL/GenBank/DDBJ databases">
        <title>Complete Genome Sequence of alachlor-degrading Sphingomonas sp. strain JJ-A5.</title>
        <authorList>
            <person name="Lee H."/>
            <person name="Ka J.-O."/>
        </authorList>
    </citation>
    <scope>NUCLEOTIDE SEQUENCE [LARGE SCALE GENOMIC DNA]</scope>
    <source>
        <strain evidence="4">JJ-A5</strain>
    </source>
</reference>